<gene>
    <name evidence="3" type="ORF">EKO24_004785</name>
</gene>
<organism evidence="3 4">
    <name type="scientific">Candidatus Methylobacter oryzae</name>
    <dbReference type="NCBI Taxonomy" id="2497749"/>
    <lineage>
        <taxon>Bacteria</taxon>
        <taxon>Pseudomonadati</taxon>
        <taxon>Pseudomonadota</taxon>
        <taxon>Gammaproteobacteria</taxon>
        <taxon>Methylococcales</taxon>
        <taxon>Methylococcaceae</taxon>
        <taxon>Methylobacter</taxon>
    </lineage>
</organism>
<dbReference type="InterPro" id="IPR025511">
    <property type="entry name" value="DUF4398"/>
</dbReference>
<sequence length="143" mass="16017">MQNHRCLPMILLAATMLSACSSMSQNPALTEAHNRYYNARTNPKIIDMAEPELIAADESIDDADHAVNERQSNDVVNHLAYIAKQKAAIAEATALWKATELTVVDAAIKNYLARRLIKLSRAACLRKRNLYPLDIKMNKTGYF</sequence>
<feature type="signal peptide" evidence="1">
    <location>
        <begin position="1"/>
        <end position="24"/>
    </location>
</feature>
<reference evidence="3 4" key="1">
    <citation type="journal article" date="2019" name="Antonie Van Leeuwenhoek">
        <title>Description of 'Ca. Methylobacter oryzae' KRF1, a novel species from the environmentally important Methylobacter clade 2.</title>
        <authorList>
            <person name="Khatri K."/>
            <person name="Mohite J.A."/>
            <person name="Pandit P.S."/>
            <person name="Bahulikar R."/>
            <person name="Rahalkar M.C."/>
        </authorList>
    </citation>
    <scope>NUCLEOTIDE SEQUENCE [LARGE SCALE GENOMIC DNA]</scope>
    <source>
        <strain evidence="3 4">KRF1</strain>
    </source>
</reference>
<evidence type="ECO:0000313" key="4">
    <source>
        <dbReference type="Proteomes" id="UP000733744"/>
    </source>
</evidence>
<protein>
    <submittedName>
        <fullName evidence="3">DUF4398 domain-containing protein</fullName>
    </submittedName>
</protein>
<keyword evidence="1" id="KW-0732">Signal</keyword>
<evidence type="ECO:0000256" key="1">
    <source>
        <dbReference type="SAM" id="SignalP"/>
    </source>
</evidence>
<dbReference type="Pfam" id="PF14346">
    <property type="entry name" value="DUF4398"/>
    <property type="match status" value="1"/>
</dbReference>
<name>A0ABY3CEA9_9GAMM</name>
<dbReference type="RefSeq" id="WP_127028961.1">
    <property type="nucleotide sequence ID" value="NZ_RYFG02000024.1"/>
</dbReference>
<evidence type="ECO:0000313" key="3">
    <source>
        <dbReference type="EMBL" id="TRX00919.1"/>
    </source>
</evidence>
<dbReference type="EMBL" id="RYFG02000024">
    <property type="protein sequence ID" value="TRX00919.1"/>
    <property type="molecule type" value="Genomic_DNA"/>
</dbReference>
<accession>A0ABY3CEA9</accession>
<comment type="caution">
    <text evidence="3">The sequence shown here is derived from an EMBL/GenBank/DDBJ whole genome shotgun (WGS) entry which is preliminary data.</text>
</comment>
<evidence type="ECO:0000259" key="2">
    <source>
        <dbReference type="Pfam" id="PF14346"/>
    </source>
</evidence>
<keyword evidence="4" id="KW-1185">Reference proteome</keyword>
<feature type="domain" description="DUF4398" evidence="2">
    <location>
        <begin position="27"/>
        <end position="101"/>
    </location>
</feature>
<feature type="chain" id="PRO_5046288391" evidence="1">
    <location>
        <begin position="25"/>
        <end position="143"/>
    </location>
</feature>
<proteinExistence type="predicted"/>
<dbReference type="PROSITE" id="PS51257">
    <property type="entry name" value="PROKAR_LIPOPROTEIN"/>
    <property type="match status" value="1"/>
</dbReference>
<dbReference type="Proteomes" id="UP000733744">
    <property type="component" value="Unassembled WGS sequence"/>
</dbReference>